<evidence type="ECO:0000313" key="4">
    <source>
        <dbReference type="Proteomes" id="UP000053558"/>
    </source>
</evidence>
<dbReference type="OrthoDB" id="3067611at2759"/>
<feature type="region of interest" description="Disordered" evidence="2">
    <location>
        <begin position="198"/>
        <end position="245"/>
    </location>
</feature>
<proteinExistence type="predicted"/>
<sequence length="343" mass="39033">MSGERAIRQKIEALRKDGLEAFHHDPPLRSHRQSISEQSTQKSEYWEYRAMGAPKADLGEQGDVYIDLLENLLYAKLAGGWTEWPGVTSPSGALNRNFITHGHFRRWLLLHPGDNDDDELPYHYSRYLWCNVKGVYWWTENEIEEDRFKLREFPPETWLRSNGKWIVRDFLKCNPHGLASKSNTSSGSRRRTRDDTIITQGNASIHATTGAASANIGTANKRPRVERSSEPGTSQSSVAEPEDSLDHISSCIEQLKSQLQAQKEASEDAAALRQRLAAVESELKKAQSDVGFYKAGYFRRGKRLGSLRTDLRKAKDSAEEHQKRYTNMVNVQKQAMQLLKTES</sequence>
<keyword evidence="4" id="KW-1185">Reference proteome</keyword>
<gene>
    <name evidence="3" type="ORF">CONPUDRAFT_155458</name>
</gene>
<reference evidence="4" key="1">
    <citation type="journal article" date="2012" name="Science">
        <title>The Paleozoic origin of enzymatic lignin decomposition reconstructed from 31 fungal genomes.</title>
        <authorList>
            <person name="Floudas D."/>
            <person name="Binder M."/>
            <person name="Riley R."/>
            <person name="Barry K."/>
            <person name="Blanchette R.A."/>
            <person name="Henrissat B."/>
            <person name="Martinez A.T."/>
            <person name="Otillar R."/>
            <person name="Spatafora J.W."/>
            <person name="Yadav J.S."/>
            <person name="Aerts A."/>
            <person name="Benoit I."/>
            <person name="Boyd A."/>
            <person name="Carlson A."/>
            <person name="Copeland A."/>
            <person name="Coutinho P.M."/>
            <person name="de Vries R.P."/>
            <person name="Ferreira P."/>
            <person name="Findley K."/>
            <person name="Foster B."/>
            <person name="Gaskell J."/>
            <person name="Glotzer D."/>
            <person name="Gorecki P."/>
            <person name="Heitman J."/>
            <person name="Hesse C."/>
            <person name="Hori C."/>
            <person name="Igarashi K."/>
            <person name="Jurgens J.A."/>
            <person name="Kallen N."/>
            <person name="Kersten P."/>
            <person name="Kohler A."/>
            <person name="Kuees U."/>
            <person name="Kumar T.K.A."/>
            <person name="Kuo A."/>
            <person name="LaButti K."/>
            <person name="Larrondo L.F."/>
            <person name="Lindquist E."/>
            <person name="Ling A."/>
            <person name="Lombard V."/>
            <person name="Lucas S."/>
            <person name="Lundell T."/>
            <person name="Martin R."/>
            <person name="McLaughlin D.J."/>
            <person name="Morgenstern I."/>
            <person name="Morin E."/>
            <person name="Murat C."/>
            <person name="Nagy L.G."/>
            <person name="Nolan M."/>
            <person name="Ohm R.A."/>
            <person name="Patyshakuliyeva A."/>
            <person name="Rokas A."/>
            <person name="Ruiz-Duenas F.J."/>
            <person name="Sabat G."/>
            <person name="Salamov A."/>
            <person name="Samejima M."/>
            <person name="Schmutz J."/>
            <person name="Slot J.C."/>
            <person name="St John F."/>
            <person name="Stenlid J."/>
            <person name="Sun H."/>
            <person name="Sun S."/>
            <person name="Syed K."/>
            <person name="Tsang A."/>
            <person name="Wiebenga A."/>
            <person name="Young D."/>
            <person name="Pisabarro A."/>
            <person name="Eastwood D.C."/>
            <person name="Martin F."/>
            <person name="Cullen D."/>
            <person name="Grigoriev I.V."/>
            <person name="Hibbett D.S."/>
        </authorList>
    </citation>
    <scope>NUCLEOTIDE SEQUENCE [LARGE SCALE GENOMIC DNA]</scope>
    <source>
        <strain evidence="4">RWD-64-598 SS2</strain>
    </source>
</reference>
<dbReference type="GeneID" id="19203441"/>
<feature type="compositionally biased region" description="Polar residues" evidence="2">
    <location>
        <begin position="200"/>
        <end position="218"/>
    </location>
</feature>
<name>A0A5M3MM45_CONPW</name>
<keyword evidence="1" id="KW-0175">Coiled coil</keyword>
<organism evidence="3 4">
    <name type="scientific">Coniophora puteana (strain RWD-64-598)</name>
    <name type="common">Brown rot fungus</name>
    <dbReference type="NCBI Taxonomy" id="741705"/>
    <lineage>
        <taxon>Eukaryota</taxon>
        <taxon>Fungi</taxon>
        <taxon>Dikarya</taxon>
        <taxon>Basidiomycota</taxon>
        <taxon>Agaricomycotina</taxon>
        <taxon>Agaricomycetes</taxon>
        <taxon>Agaricomycetidae</taxon>
        <taxon>Boletales</taxon>
        <taxon>Coniophorineae</taxon>
        <taxon>Coniophoraceae</taxon>
        <taxon>Coniophora</taxon>
    </lineage>
</organism>
<evidence type="ECO:0000313" key="3">
    <source>
        <dbReference type="EMBL" id="EIW80090.1"/>
    </source>
</evidence>
<feature type="coiled-coil region" evidence="1">
    <location>
        <begin position="252"/>
        <end position="324"/>
    </location>
</feature>
<comment type="caution">
    <text evidence="3">The sequence shown here is derived from an EMBL/GenBank/DDBJ whole genome shotgun (WGS) entry which is preliminary data.</text>
</comment>
<dbReference type="Proteomes" id="UP000053558">
    <property type="component" value="Unassembled WGS sequence"/>
</dbReference>
<dbReference type="AlphaFoldDB" id="A0A5M3MM45"/>
<protein>
    <submittedName>
        <fullName evidence="3">Uncharacterized protein</fullName>
    </submittedName>
</protein>
<evidence type="ECO:0000256" key="2">
    <source>
        <dbReference type="SAM" id="MobiDB-lite"/>
    </source>
</evidence>
<accession>A0A5M3MM45</accession>
<dbReference type="KEGG" id="cput:CONPUDRAFT_155458"/>
<dbReference type="EMBL" id="JH711580">
    <property type="protein sequence ID" value="EIW80090.1"/>
    <property type="molecule type" value="Genomic_DNA"/>
</dbReference>
<evidence type="ECO:0000256" key="1">
    <source>
        <dbReference type="SAM" id="Coils"/>
    </source>
</evidence>
<dbReference type="RefSeq" id="XP_007770367.1">
    <property type="nucleotide sequence ID" value="XM_007772177.1"/>
</dbReference>